<evidence type="ECO:0000313" key="1">
    <source>
        <dbReference type="EMBL" id="CAE0359746.1"/>
    </source>
</evidence>
<protein>
    <recommendedName>
        <fullName evidence="2">Tudor domain-containing protein</fullName>
    </recommendedName>
</protein>
<dbReference type="AlphaFoldDB" id="A0A7S3NH17"/>
<sequence>MELVFSSQMKDDDDEEALIENTIRALRKSTCLQKIWTNEHNLDYVAGAFVSSTIKIENKAIEKWILHAFDTLSEVLEEVNETMAEAMIEILRFEGVLEWQFAQGTQVLAILDEDNDWHEAIVSSPLDLSTKSQRVLFTQWQKPQMGIRDSLCLLTADDDDTSSCQDGLCLLCQRSMPLTFHHLVPKEEHERWIGKVPPLPWKQQLSAEKQEMLLSRSELGSYGIMICRPCHSTVHRFASNSILAQKYCTLESLATHPDIIAWIKYARKQKTSSRMNSSRHGKKKK</sequence>
<evidence type="ECO:0008006" key="2">
    <source>
        <dbReference type="Google" id="ProtNLM"/>
    </source>
</evidence>
<accession>A0A7S3NH17</accession>
<gene>
    <name evidence="1" type="ORF">ALAG00032_LOCUS475</name>
</gene>
<name>A0A7S3NH17_9STRA</name>
<reference evidence="1" key="1">
    <citation type="submission" date="2021-01" db="EMBL/GenBank/DDBJ databases">
        <authorList>
            <person name="Corre E."/>
            <person name="Pelletier E."/>
            <person name="Niang G."/>
            <person name="Scheremetjew M."/>
            <person name="Finn R."/>
            <person name="Kale V."/>
            <person name="Holt S."/>
            <person name="Cochrane G."/>
            <person name="Meng A."/>
            <person name="Brown T."/>
            <person name="Cohen L."/>
        </authorList>
    </citation>
    <scope>NUCLEOTIDE SEQUENCE</scope>
    <source>
        <strain evidence="1">CCMP1510</strain>
    </source>
</reference>
<dbReference type="PANTHER" id="PTHR37827:SF1">
    <property type="entry name" value="HNH DOMAIN-CONTAINING PROTEIN"/>
    <property type="match status" value="1"/>
</dbReference>
<dbReference type="PANTHER" id="PTHR37827">
    <property type="entry name" value="TUDOR DOMAIN-CONTAINING PROTEIN"/>
    <property type="match status" value="1"/>
</dbReference>
<organism evidence="1">
    <name type="scientific">Aureoumbra lagunensis</name>
    <dbReference type="NCBI Taxonomy" id="44058"/>
    <lineage>
        <taxon>Eukaryota</taxon>
        <taxon>Sar</taxon>
        <taxon>Stramenopiles</taxon>
        <taxon>Ochrophyta</taxon>
        <taxon>Pelagophyceae</taxon>
        <taxon>Pelagomonadales</taxon>
        <taxon>Aureoumbra</taxon>
    </lineage>
</organism>
<dbReference type="EMBL" id="HBIJ01000630">
    <property type="protein sequence ID" value="CAE0359746.1"/>
    <property type="molecule type" value="Transcribed_RNA"/>
</dbReference>
<proteinExistence type="predicted"/>